<dbReference type="PANTHER" id="PTHR43681:SF1">
    <property type="entry name" value="SARCALUMENIN"/>
    <property type="match status" value="1"/>
</dbReference>
<dbReference type="InterPro" id="IPR051943">
    <property type="entry name" value="TRAFAC_Dynamin-like_GTPase"/>
</dbReference>
<dbReference type="InterPro" id="IPR027417">
    <property type="entry name" value="P-loop_NTPase"/>
</dbReference>
<evidence type="ECO:0000313" key="2">
    <source>
        <dbReference type="EMBL" id="GII24866.1"/>
    </source>
</evidence>
<reference evidence="2" key="1">
    <citation type="submission" date="2021-01" db="EMBL/GenBank/DDBJ databases">
        <title>Whole genome shotgun sequence of Planosporangium mesophilum NBRC 109066.</title>
        <authorList>
            <person name="Komaki H."/>
            <person name="Tamura T."/>
        </authorList>
    </citation>
    <scope>NUCLEOTIDE SEQUENCE</scope>
    <source>
        <strain evidence="2">NBRC 109066</strain>
    </source>
</reference>
<dbReference type="PANTHER" id="PTHR43681">
    <property type="entry name" value="TRANSMEMBRANE GTPASE FZO"/>
    <property type="match status" value="1"/>
</dbReference>
<feature type="domain" description="Dynamin N-terminal" evidence="1">
    <location>
        <begin position="43"/>
        <end position="218"/>
    </location>
</feature>
<comment type="caution">
    <text evidence="2">The sequence shown here is derived from an EMBL/GenBank/DDBJ whole genome shotgun (WGS) entry which is preliminary data.</text>
</comment>
<dbReference type="EMBL" id="BOON01000043">
    <property type="protein sequence ID" value="GII24866.1"/>
    <property type="molecule type" value="Genomic_DNA"/>
</dbReference>
<dbReference type="AlphaFoldDB" id="A0A8J3TG20"/>
<dbReference type="SUPFAM" id="SSF52540">
    <property type="entry name" value="P-loop containing nucleoside triphosphate hydrolases"/>
    <property type="match status" value="1"/>
</dbReference>
<dbReference type="Proteomes" id="UP000599074">
    <property type="component" value="Unassembled WGS sequence"/>
</dbReference>
<dbReference type="InterPro" id="IPR045063">
    <property type="entry name" value="Dynamin_N"/>
</dbReference>
<proteinExistence type="predicted"/>
<accession>A0A8J3TG20</accession>
<keyword evidence="3" id="KW-1185">Reference proteome</keyword>
<dbReference type="Gene3D" id="3.40.50.300">
    <property type="entry name" value="P-loop containing nucleotide triphosphate hydrolases"/>
    <property type="match status" value="1"/>
</dbReference>
<dbReference type="Pfam" id="PF00350">
    <property type="entry name" value="Dynamin_N"/>
    <property type="match status" value="1"/>
</dbReference>
<dbReference type="RefSeq" id="WP_168113807.1">
    <property type="nucleotide sequence ID" value="NZ_BOON01000043.1"/>
</dbReference>
<sequence length="624" mass="68205">MTAPIWLDLLDETTRVCAAHGRSDLIQWLQQKRAQLIDPRLRVLVIGEPKQGKSQLINALVNAPVCPVGDGTTTTIPTIVHHAEAPSATLVRNPIPAQRKGNASGELAAQPEQAERIPVAMDQLAGLTGKYPQRPGASSMHLEVGVPRGLLANGLIFIDTPGTDGQDPVRDASIFAALARADTVLVVSDATRELSVTELNLILSVTQSHTNVIVVLSKIDMSPDWRAVAERNRKHLAIAGASAPLIPVSSVLRLQAARTNDEAINAESGFPDLIARLVSDQSAKGDRLARTSVAVATRTVVEQLAAPLRAELTGASSSETSGPLSRLQAAQRAVDDLRRRTTKWQNTLNDEIGDLLSDIEYDLRDRTRTILRKVDEVFDTADPLSGWETFQDWLEENLTEAAEANFEWMVQRLDWITHQVASNLASYGADVLPGWSIRVPDDLAERVPLIEKPQIEKFTPTQKVFTALRSSYGGMLMFGMATTLAGMPLINPVSLGAGAIFGGKGIFDESKSLLKRRQAAAKNSAQRHVDDFFLRLSKDSRDTARQVHRMLRDHFAALTEELQAAIVESFKTAKQEADAEAAVREQRQRAIQQTMQKLAILFEEAQEVTAGRGGALRARLESRI</sequence>
<organism evidence="2 3">
    <name type="scientific">Planosporangium mesophilum</name>
    <dbReference type="NCBI Taxonomy" id="689768"/>
    <lineage>
        <taxon>Bacteria</taxon>
        <taxon>Bacillati</taxon>
        <taxon>Actinomycetota</taxon>
        <taxon>Actinomycetes</taxon>
        <taxon>Micromonosporales</taxon>
        <taxon>Micromonosporaceae</taxon>
        <taxon>Planosporangium</taxon>
    </lineage>
</organism>
<gene>
    <name evidence="2" type="ORF">Pme01_44630</name>
</gene>
<evidence type="ECO:0000259" key="1">
    <source>
        <dbReference type="Pfam" id="PF00350"/>
    </source>
</evidence>
<evidence type="ECO:0000313" key="3">
    <source>
        <dbReference type="Proteomes" id="UP000599074"/>
    </source>
</evidence>
<name>A0A8J3TG20_9ACTN</name>
<protein>
    <submittedName>
        <fullName evidence="2">Isoniazid inducible gene protein IniA</fullName>
    </submittedName>
</protein>